<dbReference type="PROSITE" id="PS00870">
    <property type="entry name" value="CLPAB_1"/>
    <property type="match status" value="1"/>
</dbReference>
<dbReference type="GO" id="GO:0005524">
    <property type="term" value="F:ATP binding"/>
    <property type="evidence" value="ECO:0007669"/>
    <property type="project" value="UniProtKB-KW"/>
</dbReference>
<dbReference type="RefSeq" id="WP_011293299.1">
    <property type="nucleotide sequence ID" value="NC_007333.1"/>
</dbReference>
<feature type="domain" description="Clp R" evidence="8">
    <location>
        <begin position="2"/>
        <end position="144"/>
    </location>
</feature>
<keyword evidence="4" id="KW-0143">Chaperone</keyword>
<dbReference type="FunFam" id="1.10.8.60:FF:000017">
    <property type="entry name" value="ATP-dependent chaperone ClpB"/>
    <property type="match status" value="1"/>
</dbReference>
<dbReference type="InterPro" id="IPR001270">
    <property type="entry name" value="ClpA/B"/>
</dbReference>
<dbReference type="InterPro" id="IPR018368">
    <property type="entry name" value="ClpA/B_CS1"/>
</dbReference>
<dbReference type="InterPro" id="IPR050130">
    <property type="entry name" value="ClpA_ClpB"/>
</dbReference>
<dbReference type="eggNOG" id="COG0542">
    <property type="taxonomic scope" value="Bacteria"/>
</dbReference>
<dbReference type="EMBL" id="CP000088">
    <property type="protein sequence ID" value="AAZ56909.1"/>
    <property type="molecule type" value="Genomic_DNA"/>
</dbReference>
<dbReference type="OrthoDB" id="3170949at2"/>
<dbReference type="Pfam" id="PF07724">
    <property type="entry name" value="AAA_2"/>
    <property type="match status" value="1"/>
</dbReference>
<dbReference type="SMART" id="SM01086">
    <property type="entry name" value="ClpB_D2-small"/>
    <property type="match status" value="1"/>
</dbReference>
<feature type="domain" description="UVR" evidence="7">
    <location>
        <begin position="421"/>
        <end position="456"/>
    </location>
</feature>
<dbReference type="FunFam" id="3.40.50.300:FF:000010">
    <property type="entry name" value="Chaperone clpB 1, putative"/>
    <property type="match status" value="1"/>
</dbReference>
<dbReference type="AlphaFoldDB" id="Q47KW3"/>
<keyword evidence="3" id="KW-0067">ATP-binding</keyword>
<organism evidence="9">
    <name type="scientific">Thermobifida fusca (strain YX)</name>
    <dbReference type="NCBI Taxonomy" id="269800"/>
    <lineage>
        <taxon>Bacteria</taxon>
        <taxon>Bacillati</taxon>
        <taxon>Actinomycetota</taxon>
        <taxon>Actinomycetes</taxon>
        <taxon>Streptosporangiales</taxon>
        <taxon>Nocardiopsidaceae</taxon>
        <taxon>Thermobifida</taxon>
    </lineage>
</organism>
<sequence length="830" mass="92513">MFERFTDRARRVVVLAQEEARMLNHNYIGTEHILLGLIHEGEGVAAKALESLGISLEAVRQQVEEIIGQGQQAPSGHIPFTPRAKKVLELSLREALQLGHNYIGTEHILLGLIREGEGVAAQVLVKLGADLNRVRQQVIQLLHGYQGKEPQAAGTAAESAPSTSLVLDQFGRNLTQAAREGKLDPVIGRDKEIERVMQVLSRRTKNNPVLVGDPGVGKTAVVEGLAQKIVKGEIPETLKDKQLYTLDLGALVAGSRYRGDFEERLRKVLKEIRSRGDIILFIDELHTLVGAGAAEGAIDAASILKPMLARGELQTIGATTLDEYRKYLEKDAALERRFQPIQVEEPTISHTIEILKGLRDRYEAHHRVSITDGALVAAAQLADRYISDRYLPDKAIDLIDEAGSRMRIRRMTAPPDLREFDEKIAKVRRDKEAAIDAQDFERAAALRDEEKRLQAQRAQKEKEWKAGDMDTVAEVNEELIAEVLATATGIPVFRLTEEESSRLLRMEEELHKRVIGQDDAIKALSQAIRRTRAGLKDPKRPGGSFIFAGPSGVGKTELCKALAEFLFGDEDALIQLDMSEFMEKHTVSRLFGSPPGYVGYEEGGQLTEKVRRKPFSVVLFDEIEKAHGDIFNSLLQVLEEGRLTDAQGRNVDFKNTIIVMTTNLGTRDISKGQPMGFARPDDTQTTYDRMKAKVNEELKQHFRPEFLNRVDDTIVFHQLTQKEITAIVDLMVARLDERLKDRDMGIEVRPHAKKILAERGYDPVLGARPLRRTIQREIEDALSEKILYGELKSGQIVIVDAEGEGADAKFTFRGVPKPQALPETAEVGAQ</sequence>
<keyword evidence="1 5" id="KW-0677">Repeat</keyword>
<dbReference type="Pfam" id="PF10431">
    <property type="entry name" value="ClpB_D2-small"/>
    <property type="match status" value="1"/>
</dbReference>
<evidence type="ECO:0000259" key="7">
    <source>
        <dbReference type="PROSITE" id="PS50151"/>
    </source>
</evidence>
<dbReference type="FunFam" id="1.10.1780.10:FF:000001">
    <property type="entry name" value="ATP-dependent Clp protease ATP-binding subunit"/>
    <property type="match status" value="1"/>
</dbReference>
<dbReference type="InterPro" id="IPR003959">
    <property type="entry name" value="ATPase_AAA_core"/>
</dbReference>
<evidence type="ECO:0000256" key="1">
    <source>
        <dbReference type="ARBA" id="ARBA00022737"/>
    </source>
</evidence>
<dbReference type="KEGG" id="tfu:Tfu_2876"/>
<dbReference type="CDD" id="cd00009">
    <property type="entry name" value="AAA"/>
    <property type="match status" value="1"/>
</dbReference>
<evidence type="ECO:0000259" key="8">
    <source>
        <dbReference type="PROSITE" id="PS51903"/>
    </source>
</evidence>
<dbReference type="FunFam" id="1.10.8.60:FF:000011">
    <property type="entry name" value="ATP-dependent Clp protease ATP-binding subunit"/>
    <property type="match status" value="1"/>
</dbReference>
<evidence type="ECO:0000313" key="9">
    <source>
        <dbReference type="EMBL" id="AAZ56909.1"/>
    </source>
</evidence>
<dbReference type="InterPro" id="IPR019489">
    <property type="entry name" value="Clp_ATPase_C"/>
</dbReference>
<dbReference type="GO" id="GO:0005737">
    <property type="term" value="C:cytoplasm"/>
    <property type="evidence" value="ECO:0007669"/>
    <property type="project" value="TreeGrafter"/>
</dbReference>
<evidence type="ECO:0000256" key="3">
    <source>
        <dbReference type="ARBA" id="ARBA00022840"/>
    </source>
</evidence>
<dbReference type="PANTHER" id="PTHR11638:SF18">
    <property type="entry name" value="HEAT SHOCK PROTEIN 104"/>
    <property type="match status" value="1"/>
</dbReference>
<dbReference type="Gene3D" id="4.10.860.10">
    <property type="entry name" value="UVR domain"/>
    <property type="match status" value="1"/>
</dbReference>
<feature type="coiled-coil region" evidence="6">
    <location>
        <begin position="417"/>
        <end position="463"/>
    </location>
</feature>
<dbReference type="Pfam" id="PF02861">
    <property type="entry name" value="Clp_N"/>
    <property type="match status" value="1"/>
</dbReference>
<dbReference type="SUPFAM" id="SSF52540">
    <property type="entry name" value="P-loop containing nucleoside triphosphate hydrolases"/>
    <property type="match status" value="2"/>
</dbReference>
<dbReference type="InterPro" id="IPR003593">
    <property type="entry name" value="AAA+_ATPase"/>
</dbReference>
<dbReference type="Pfam" id="PF00004">
    <property type="entry name" value="AAA"/>
    <property type="match status" value="1"/>
</dbReference>
<dbReference type="Gene3D" id="1.10.1780.10">
    <property type="entry name" value="Clp, N-terminal domain"/>
    <property type="match status" value="1"/>
</dbReference>
<protein>
    <submittedName>
        <fullName evidence="9">ATPase</fullName>
    </submittedName>
</protein>
<dbReference type="STRING" id="269800.Tfu_2876"/>
<dbReference type="Pfam" id="PF17871">
    <property type="entry name" value="AAA_lid_9"/>
    <property type="match status" value="1"/>
</dbReference>
<dbReference type="PROSITE" id="PS50151">
    <property type="entry name" value="UVR"/>
    <property type="match status" value="1"/>
</dbReference>
<dbReference type="InterPro" id="IPR041546">
    <property type="entry name" value="ClpA/ClpB_AAA_lid"/>
</dbReference>
<dbReference type="SMART" id="SM00382">
    <property type="entry name" value="AAA"/>
    <property type="match status" value="2"/>
</dbReference>
<dbReference type="GO" id="GO:0034605">
    <property type="term" value="P:cellular response to heat"/>
    <property type="evidence" value="ECO:0007669"/>
    <property type="project" value="TreeGrafter"/>
</dbReference>
<dbReference type="CDD" id="cd19499">
    <property type="entry name" value="RecA-like_ClpB_Hsp104-like"/>
    <property type="match status" value="1"/>
</dbReference>
<dbReference type="GO" id="GO:0016887">
    <property type="term" value="F:ATP hydrolysis activity"/>
    <property type="evidence" value="ECO:0007669"/>
    <property type="project" value="InterPro"/>
</dbReference>
<dbReference type="InterPro" id="IPR027417">
    <property type="entry name" value="P-loop_NTPase"/>
</dbReference>
<evidence type="ECO:0000256" key="4">
    <source>
        <dbReference type="ARBA" id="ARBA00023186"/>
    </source>
</evidence>
<reference evidence="9" key="1">
    <citation type="submission" date="2005-07" db="EMBL/GenBank/DDBJ databases">
        <title>Complete sequence of Thermobifida fusca YX.</title>
        <authorList>
            <consortium name="US DOE Joint Genome Institute"/>
            <person name="Copeland A."/>
            <person name="Lucas S."/>
            <person name="Lapidus A."/>
            <person name="Barry K."/>
            <person name="Detter J.C."/>
            <person name="Glavina T."/>
            <person name="Hammon N."/>
            <person name="Israni S."/>
            <person name="Pitluck S."/>
            <person name="Di Bartolo G."/>
            <person name="Chain P."/>
            <person name="Schmutz J."/>
            <person name="Larimer F."/>
            <person name="Land M."/>
            <person name="Lykidis A."/>
            <person name="Richardson P."/>
        </authorList>
    </citation>
    <scope>NUCLEOTIDE SEQUENCE</scope>
    <source>
        <strain evidence="9">YX</strain>
    </source>
</reference>
<dbReference type="FunFam" id="3.40.50.300:FF:000025">
    <property type="entry name" value="ATP-dependent Clp protease subunit"/>
    <property type="match status" value="1"/>
</dbReference>
<evidence type="ECO:0000256" key="5">
    <source>
        <dbReference type="PROSITE-ProRule" id="PRU01251"/>
    </source>
</evidence>
<dbReference type="Gene3D" id="1.10.8.60">
    <property type="match status" value="2"/>
</dbReference>
<keyword evidence="6" id="KW-0175">Coiled coil</keyword>
<proteinExistence type="predicted"/>
<dbReference type="InterPro" id="IPR004176">
    <property type="entry name" value="Clp_R_N"/>
</dbReference>
<name>Q47KW3_THEFY</name>
<gene>
    <name evidence="9" type="ordered locus">Tfu_2876</name>
</gene>
<dbReference type="SUPFAM" id="SSF81923">
    <property type="entry name" value="Double Clp-N motif"/>
    <property type="match status" value="1"/>
</dbReference>
<dbReference type="PRINTS" id="PR00300">
    <property type="entry name" value="CLPPROTEASEA"/>
</dbReference>
<evidence type="ECO:0000256" key="6">
    <source>
        <dbReference type="SAM" id="Coils"/>
    </source>
</evidence>
<keyword evidence="2" id="KW-0547">Nucleotide-binding</keyword>
<dbReference type="InterPro" id="IPR036628">
    <property type="entry name" value="Clp_N_dom_sf"/>
</dbReference>
<dbReference type="PANTHER" id="PTHR11638">
    <property type="entry name" value="ATP-DEPENDENT CLP PROTEASE"/>
    <property type="match status" value="1"/>
</dbReference>
<accession>Q47KW3</accession>
<evidence type="ECO:0000256" key="2">
    <source>
        <dbReference type="ARBA" id="ARBA00022741"/>
    </source>
</evidence>
<dbReference type="HOGENOM" id="CLU_005070_4_2_11"/>
<dbReference type="InterPro" id="IPR001943">
    <property type="entry name" value="UVR_dom"/>
</dbReference>
<dbReference type="PROSITE" id="PS51903">
    <property type="entry name" value="CLP_R"/>
    <property type="match status" value="1"/>
</dbReference>
<dbReference type="Gene3D" id="3.40.50.300">
    <property type="entry name" value="P-loop containing nucleotide triphosphate hydrolases"/>
    <property type="match status" value="2"/>
</dbReference>